<keyword evidence="3" id="KW-1185">Reference proteome</keyword>
<gene>
    <name evidence="2" type="ORF">JIN87_13150</name>
</gene>
<dbReference type="RefSeq" id="WP_200356032.1">
    <property type="nucleotide sequence ID" value="NZ_JAENIL010000022.1"/>
</dbReference>
<dbReference type="InterPro" id="IPR000600">
    <property type="entry name" value="ROK"/>
</dbReference>
<dbReference type="EMBL" id="JAENIL010000022">
    <property type="protein sequence ID" value="MBK1877818.1"/>
    <property type="molecule type" value="Genomic_DNA"/>
</dbReference>
<name>A0A934S2E5_9BACT</name>
<comment type="caution">
    <text evidence="2">The sequence shown here is derived from an EMBL/GenBank/DDBJ whole genome shotgun (WGS) entry which is preliminary data.</text>
</comment>
<evidence type="ECO:0000256" key="1">
    <source>
        <dbReference type="ARBA" id="ARBA00006479"/>
    </source>
</evidence>
<evidence type="ECO:0000313" key="2">
    <source>
        <dbReference type="EMBL" id="MBK1877818.1"/>
    </source>
</evidence>
<dbReference type="CDD" id="cd23763">
    <property type="entry name" value="ASKHA_ATPase_ROK"/>
    <property type="match status" value="1"/>
</dbReference>
<sequence>MKHYLGIDIGGTKCAVCVGDESANILDRSQIPTTGDPLDILDQLLVKAKSLVRSHARIEAIGISCGGPLDAKQGLILSPPNLPGWNGIAVTQFFKERLGVHAYLQNDANAGALAEWRHGAGRGSQHMMFCTMGTGFGSGLILNGELLDGANGNAGEIGHLRLTGDGPLGYGKSGSVEGWCGGSGIAQVAKRMADKHRERGSVSSLFAHNTLSAKLVAEAALQGDDLALNVFDHVGQKLGRTLAIAIDLLNLDTIVIGSIFARCETLIRPAMERVLAEECLPHSLEVCTVKPAALDESIGDIAAITVAQLGPTL</sequence>
<dbReference type="PANTHER" id="PTHR18964">
    <property type="entry name" value="ROK (REPRESSOR, ORF, KINASE) FAMILY"/>
    <property type="match status" value="1"/>
</dbReference>
<accession>A0A934S2E5</accession>
<dbReference type="AlphaFoldDB" id="A0A934S2E5"/>
<comment type="similarity">
    <text evidence="1">Belongs to the ROK (NagC/XylR) family.</text>
</comment>
<organism evidence="2 3">
    <name type="scientific">Pelagicoccus mobilis</name>
    <dbReference type="NCBI Taxonomy" id="415221"/>
    <lineage>
        <taxon>Bacteria</taxon>
        <taxon>Pseudomonadati</taxon>
        <taxon>Verrucomicrobiota</taxon>
        <taxon>Opitutia</taxon>
        <taxon>Puniceicoccales</taxon>
        <taxon>Pelagicoccaceae</taxon>
        <taxon>Pelagicoccus</taxon>
    </lineage>
</organism>
<dbReference type="Gene3D" id="3.30.420.40">
    <property type="match status" value="2"/>
</dbReference>
<dbReference type="Proteomes" id="UP000617628">
    <property type="component" value="Unassembled WGS sequence"/>
</dbReference>
<dbReference type="PANTHER" id="PTHR18964:SF149">
    <property type="entry name" value="BIFUNCTIONAL UDP-N-ACETYLGLUCOSAMINE 2-EPIMERASE_N-ACETYLMANNOSAMINE KINASE"/>
    <property type="match status" value="1"/>
</dbReference>
<reference evidence="2" key="1">
    <citation type="submission" date="2021-01" db="EMBL/GenBank/DDBJ databases">
        <title>Modified the classification status of verrucomicrobia.</title>
        <authorList>
            <person name="Feng X."/>
        </authorList>
    </citation>
    <scope>NUCLEOTIDE SEQUENCE</scope>
    <source>
        <strain evidence="2">KCTC 13126</strain>
    </source>
</reference>
<proteinExistence type="inferred from homology"/>
<evidence type="ECO:0000313" key="3">
    <source>
        <dbReference type="Proteomes" id="UP000617628"/>
    </source>
</evidence>
<dbReference type="Pfam" id="PF00480">
    <property type="entry name" value="ROK"/>
    <property type="match status" value="1"/>
</dbReference>
<dbReference type="InterPro" id="IPR049874">
    <property type="entry name" value="ROK_cs"/>
</dbReference>
<dbReference type="SUPFAM" id="SSF53067">
    <property type="entry name" value="Actin-like ATPase domain"/>
    <property type="match status" value="1"/>
</dbReference>
<dbReference type="PROSITE" id="PS01125">
    <property type="entry name" value="ROK"/>
    <property type="match status" value="1"/>
</dbReference>
<dbReference type="InterPro" id="IPR043129">
    <property type="entry name" value="ATPase_NBD"/>
</dbReference>
<protein>
    <submittedName>
        <fullName evidence="2">ROK family protein</fullName>
    </submittedName>
</protein>